<dbReference type="InterPro" id="IPR036116">
    <property type="entry name" value="FN3_sf"/>
</dbReference>
<dbReference type="CDD" id="cd00063">
    <property type="entry name" value="FN3"/>
    <property type="match status" value="1"/>
</dbReference>
<organism evidence="3 4">
    <name type="scientific">Pontibacter populi</name>
    <dbReference type="NCBI Taxonomy" id="890055"/>
    <lineage>
        <taxon>Bacteria</taxon>
        <taxon>Pseudomonadati</taxon>
        <taxon>Bacteroidota</taxon>
        <taxon>Cytophagia</taxon>
        <taxon>Cytophagales</taxon>
        <taxon>Hymenobacteraceae</taxon>
        <taxon>Pontibacter</taxon>
    </lineage>
</organism>
<dbReference type="Gene3D" id="3.40.50.1110">
    <property type="entry name" value="SGNH hydrolase"/>
    <property type="match status" value="1"/>
</dbReference>
<dbReference type="SUPFAM" id="SSF49265">
    <property type="entry name" value="Fibronectin type III"/>
    <property type="match status" value="1"/>
</dbReference>
<accession>A0ABV1RTR3</accession>
<comment type="caution">
    <text evidence="3">The sequence shown here is derived from an EMBL/GenBank/DDBJ whole genome shotgun (WGS) entry which is preliminary data.</text>
</comment>
<evidence type="ECO:0000256" key="1">
    <source>
        <dbReference type="SAM" id="SignalP"/>
    </source>
</evidence>
<dbReference type="EMBL" id="JBEOKT010000006">
    <property type="protein sequence ID" value="MER2997777.1"/>
    <property type="molecule type" value="Genomic_DNA"/>
</dbReference>
<feature type="signal peptide" evidence="1">
    <location>
        <begin position="1"/>
        <end position="29"/>
    </location>
</feature>
<proteinExistence type="predicted"/>
<dbReference type="Proteomes" id="UP001476807">
    <property type="component" value="Unassembled WGS sequence"/>
</dbReference>
<gene>
    <name evidence="3" type="ORF">ABS362_09475</name>
</gene>
<dbReference type="Gene3D" id="2.60.40.10">
    <property type="entry name" value="Immunoglobulins"/>
    <property type="match status" value="4"/>
</dbReference>
<dbReference type="InterPro" id="IPR036514">
    <property type="entry name" value="SGNH_hydro_sf"/>
</dbReference>
<dbReference type="InterPro" id="IPR003961">
    <property type="entry name" value="FN3_dom"/>
</dbReference>
<dbReference type="PROSITE" id="PS50853">
    <property type="entry name" value="FN3"/>
    <property type="match status" value="1"/>
</dbReference>
<feature type="chain" id="PRO_5047025736" evidence="1">
    <location>
        <begin position="30"/>
        <end position="649"/>
    </location>
</feature>
<dbReference type="NCBIfam" id="NF033510">
    <property type="entry name" value="Ca_tandemer"/>
    <property type="match status" value="1"/>
</dbReference>
<dbReference type="Pfam" id="PF00657">
    <property type="entry name" value="Lipase_GDSL"/>
    <property type="match status" value="1"/>
</dbReference>
<keyword evidence="4" id="KW-1185">Reference proteome</keyword>
<dbReference type="SUPFAM" id="SSF52266">
    <property type="entry name" value="SGNH hydrolase"/>
    <property type="match status" value="1"/>
</dbReference>
<dbReference type="PANTHER" id="PTHR34677:SF3">
    <property type="entry name" value="BACTERIAL IG-LIKE DOMAIN-CONTAINING PROTEIN"/>
    <property type="match status" value="1"/>
</dbReference>
<evidence type="ECO:0000313" key="4">
    <source>
        <dbReference type="Proteomes" id="UP001476807"/>
    </source>
</evidence>
<dbReference type="PANTHER" id="PTHR34677">
    <property type="match status" value="1"/>
</dbReference>
<reference evidence="3 4" key="1">
    <citation type="submission" date="2024-06" db="EMBL/GenBank/DDBJ databases">
        <title>Pontibacter populi HYL7-15.</title>
        <authorList>
            <person name="Kim M.K."/>
        </authorList>
    </citation>
    <scope>NUCLEOTIDE SEQUENCE [LARGE SCALE GENOMIC DNA]</scope>
    <source>
        <strain evidence="3 4">HYL7-15</strain>
    </source>
</reference>
<keyword evidence="1" id="KW-0732">Signal</keyword>
<dbReference type="InterPro" id="IPR013783">
    <property type="entry name" value="Ig-like_fold"/>
</dbReference>
<protein>
    <submittedName>
        <fullName evidence="3">Ig-like domain-containing protein</fullName>
    </submittedName>
</protein>
<dbReference type="InterPro" id="IPR001087">
    <property type="entry name" value="GDSL"/>
</dbReference>
<feature type="domain" description="Fibronectin type-III" evidence="2">
    <location>
        <begin position="36"/>
        <end position="128"/>
    </location>
</feature>
<dbReference type="RefSeq" id="WP_350412193.1">
    <property type="nucleotide sequence ID" value="NZ_JBEOKT010000006.1"/>
</dbReference>
<dbReference type="Pfam" id="PF19077">
    <property type="entry name" value="Big_13"/>
    <property type="match status" value="1"/>
</dbReference>
<feature type="non-terminal residue" evidence="3">
    <location>
        <position position="649"/>
    </location>
</feature>
<dbReference type="InterPro" id="IPR044016">
    <property type="entry name" value="Big_13"/>
</dbReference>
<evidence type="ECO:0000313" key="3">
    <source>
        <dbReference type="EMBL" id="MER2997777.1"/>
    </source>
</evidence>
<sequence length="649" mass="69684">MPHPYFKRQFRLFILFFIILTSHVTASFAARVTTFAIATPTLQAKTSLVGAITIKWTPVANATGYVLEKSNTGDASTFVTLKSFGASETYYRHTGLYYNQKVYYRIKAIGNGEESSYSSVASATTHAQNKDYRIMPLGDSNTEGGAGNLPNDELAAYRDRLEQLLNGTAIKDNYDFVGSEQSGSKYLTDLDHAGMGGARNEDIITLLRNGFYSRYYDGKHMGMDNAGNYLQAFTPDVILLHIGTNDISREGIDNSQETVNELETILNEIDKYEQSSGKEVTVILAKIIKSLCLGEDCFKGPNGTMNDVIALYNQKIEALAAKRIAAGDRLELVDMADAGIKYEYTYTGGDMADRLHPAMSGYNKMATVWFPVLDRLLNVQPPAQDTEAPETSIATKPAATTNSKTATFTFTSNEQGVTYQVSLDGGAFTTVTTPYTINNLTDGAHTIKVRAVDGANNFDATPATYTWTVDTQAPGVPVVLAPEEDALLNKNKPTISGTAEAGATVKVFEGSTQIGTATAGTNGSWSFVPGTALTEGEHKLTAEATDVAGNTSASSAVRSFTIDTKAPETTIASAPPTITNSKSAEFSFTSNETGVTYEASLDGAPFATVSNPVTFNNLQDGSHTFKVRAIDAAGNIDSSPATHTWTIDA</sequence>
<evidence type="ECO:0000259" key="2">
    <source>
        <dbReference type="PROSITE" id="PS50853"/>
    </source>
</evidence>
<name>A0ABV1RTR3_9BACT</name>